<dbReference type="GO" id="GO:0005886">
    <property type="term" value="C:plasma membrane"/>
    <property type="evidence" value="ECO:0007669"/>
    <property type="project" value="UniProtKB-SubCell"/>
</dbReference>
<keyword evidence="12" id="KW-1185">Reference proteome</keyword>
<keyword evidence="4 8" id="KW-1133">Transmembrane helix</keyword>
<evidence type="ECO:0000256" key="4">
    <source>
        <dbReference type="ARBA" id="ARBA00022989"/>
    </source>
</evidence>
<feature type="signal peptide" evidence="9">
    <location>
        <begin position="1"/>
        <end position="18"/>
    </location>
</feature>
<reference evidence="11 12" key="1">
    <citation type="submission" date="2015-07" db="EMBL/GenBank/DDBJ databases">
        <authorList>
            <person name="Noorani M."/>
        </authorList>
    </citation>
    <scope>NUCLEOTIDE SEQUENCE [LARGE SCALE GENOMIC DNA]</scope>
    <source>
        <strain evidence="11 12">NRRL B-24567</strain>
    </source>
</reference>
<evidence type="ECO:0000256" key="7">
    <source>
        <dbReference type="SAM" id="MobiDB-lite"/>
    </source>
</evidence>
<dbReference type="EMBL" id="LGCN01000212">
    <property type="protein sequence ID" value="KOT35339.1"/>
    <property type="molecule type" value="Genomic_DNA"/>
</dbReference>
<proteinExistence type="inferred from homology"/>
<accession>A0A0N0S5E2</accession>
<feature type="region of interest" description="Disordered" evidence="7">
    <location>
        <begin position="723"/>
        <end position="778"/>
    </location>
</feature>
<evidence type="ECO:0000256" key="6">
    <source>
        <dbReference type="ARBA" id="ARBA00038076"/>
    </source>
</evidence>
<protein>
    <submittedName>
        <fullName evidence="11">Peptide ABC transporter permease</fullName>
    </submittedName>
</protein>
<feature type="transmembrane region" description="Helical" evidence="8">
    <location>
        <begin position="281"/>
        <end position="303"/>
    </location>
</feature>
<evidence type="ECO:0000256" key="1">
    <source>
        <dbReference type="ARBA" id="ARBA00004651"/>
    </source>
</evidence>
<dbReference type="PANTHER" id="PTHR30572">
    <property type="entry name" value="MEMBRANE COMPONENT OF TRANSPORTER-RELATED"/>
    <property type="match status" value="1"/>
</dbReference>
<keyword evidence="9" id="KW-0732">Signal</keyword>
<feature type="transmembrane region" description="Helical" evidence="8">
    <location>
        <begin position="453"/>
        <end position="472"/>
    </location>
</feature>
<comment type="similarity">
    <text evidence="6">Belongs to the ABC-4 integral membrane protein family.</text>
</comment>
<dbReference type="InterPro" id="IPR003838">
    <property type="entry name" value="ABC3_permease_C"/>
</dbReference>
<feature type="domain" description="ABC3 transporter permease C-terminal" evidence="10">
    <location>
        <begin position="938"/>
        <end position="1048"/>
    </location>
</feature>
<feature type="region of interest" description="Disordered" evidence="7">
    <location>
        <begin position="82"/>
        <end position="102"/>
    </location>
</feature>
<evidence type="ECO:0000256" key="9">
    <source>
        <dbReference type="SAM" id="SignalP"/>
    </source>
</evidence>
<dbReference type="PANTHER" id="PTHR30572:SF4">
    <property type="entry name" value="ABC TRANSPORTER PERMEASE YTRF"/>
    <property type="match status" value="1"/>
</dbReference>
<feature type="transmembrane region" description="Helical" evidence="8">
    <location>
        <begin position="414"/>
        <end position="433"/>
    </location>
</feature>
<dbReference type="PATRIC" id="fig|36816.3.peg.5442"/>
<feature type="transmembrane region" description="Helical" evidence="8">
    <location>
        <begin position="933"/>
        <end position="958"/>
    </location>
</feature>
<sequence length="1069" mass="108866">MLTVLLTTAVLAALTAYSASIGDAALRRALTDPRDAADTALVVEADVPADRRAAADAAVREGAGNAFDGLPVTLRTLTRSGPYALPRSLRPPDGRAGADDPGLTHFAALDRTQVRITEGRMPRAADGTTVEAALPETAARALGLEPGTRFTLTDRLDGRAAKVRITGLYRPVDPLAPYWRLDDLKGRGVVEVDFTTYGPLLAHPSALADGRVGAGTTGWLASADFSTVGTDRIDALREAVRRGASALSGDGVPGGTATATSALPTVLDGVERSLLVSRSTLLVVALQLVLLAGCTLLLTARLLSAERAAETRLLRARGGSRAQAARLAALEALLLAVPAAACAPLLAGPLAGLLTGRGPLDRIGLDLDTSVGTVAGRGTVWLVAAGVALGCASAVTVPALTSSFAAGRARHLPGAVRAGADLGLLVVAAVAYWQLSRRPSGVVGRDLDVDPLLVTAPALALLAGTVLTLRLLPPVARLAERRAVRGRGLPGALAGWQLGRRPARGAGPVLLLVLAVALGALAIGQGSSWERSQDDQADFRAGAPVRVLAAGEAGLGRTQAYAAVPGVSAAAPAYRAPVTLSGNRTATVLALDTAHAAGSVLIRPDLASSPVDALLDGLAPKGGAVGVRVPADTARLALAARVRGAGAHTAIEVRAVLEDRHGTPYKLTFGRLPADGRIHTLVLDLSAVAETPPGALTLTGLRLDLPQPVGRAEEHRFTVASLTAADTGGRTRPLTLPDGSAGWAPSSRIGGTASSSGAGSGPTRPRPAAGSPPTFVYGTGHVPRGGAWAIPPLTVRLQLSQPRTSEVAGVATDRYLASTGARTGQRVDVTVGGSTVPVRIVRSVRELPSASAGGTGDGGALLLDLRSVNRVLQARHGESVLPTEWWLRTAPGASARVAAALRDRPDVEPSQVVVRDEIAARLRDDPFGAGPEAAFTAAAFAAAALAAVGFAVSAAGALRERSAEFAVLRALGASRRRLARVVVVEHGVLVGLALSVGALLGTVLARAVIPLITLTPEASRPVPQVLVELPAGRVAVLLAAVAAAPLLVTVVLAARRADPVTSLRERGGE</sequence>
<organism evidence="11 12">
    <name type="scientific">Streptomyces caelestis</name>
    <dbReference type="NCBI Taxonomy" id="36816"/>
    <lineage>
        <taxon>Bacteria</taxon>
        <taxon>Bacillati</taxon>
        <taxon>Actinomycetota</taxon>
        <taxon>Actinomycetes</taxon>
        <taxon>Kitasatosporales</taxon>
        <taxon>Streptomycetaceae</taxon>
        <taxon>Streptomyces</taxon>
    </lineage>
</organism>
<feature type="transmembrane region" description="Helical" evidence="8">
    <location>
        <begin position="380"/>
        <end position="402"/>
    </location>
</feature>
<evidence type="ECO:0000259" key="10">
    <source>
        <dbReference type="Pfam" id="PF02687"/>
    </source>
</evidence>
<evidence type="ECO:0000256" key="8">
    <source>
        <dbReference type="SAM" id="Phobius"/>
    </source>
</evidence>
<evidence type="ECO:0000256" key="5">
    <source>
        <dbReference type="ARBA" id="ARBA00023136"/>
    </source>
</evidence>
<feature type="transmembrane region" description="Helical" evidence="8">
    <location>
        <begin position="1032"/>
        <end position="1054"/>
    </location>
</feature>
<dbReference type="InterPro" id="IPR050250">
    <property type="entry name" value="Macrolide_Exporter_MacB"/>
</dbReference>
<keyword evidence="3 8" id="KW-0812">Transmembrane</keyword>
<keyword evidence="5 8" id="KW-0472">Membrane</keyword>
<name>A0A0N0S5E2_9ACTN</name>
<feature type="transmembrane region" description="Helical" evidence="8">
    <location>
        <begin position="505"/>
        <end position="524"/>
    </location>
</feature>
<gene>
    <name evidence="11" type="ORF">ADK41_25200</name>
</gene>
<evidence type="ECO:0000256" key="3">
    <source>
        <dbReference type="ARBA" id="ARBA00022692"/>
    </source>
</evidence>
<comment type="subcellular location">
    <subcellularLocation>
        <location evidence="1">Cell membrane</location>
        <topology evidence="1">Multi-pass membrane protein</topology>
    </subcellularLocation>
</comment>
<keyword evidence="2" id="KW-1003">Cell membrane</keyword>
<feature type="compositionally biased region" description="Low complexity" evidence="7">
    <location>
        <begin position="745"/>
        <end position="769"/>
    </location>
</feature>
<dbReference type="AlphaFoldDB" id="A0A0N0S5E2"/>
<dbReference type="GO" id="GO:0022857">
    <property type="term" value="F:transmembrane transporter activity"/>
    <property type="evidence" value="ECO:0007669"/>
    <property type="project" value="TreeGrafter"/>
</dbReference>
<evidence type="ECO:0000313" key="12">
    <source>
        <dbReference type="Proteomes" id="UP000037773"/>
    </source>
</evidence>
<feature type="transmembrane region" description="Helical" evidence="8">
    <location>
        <begin position="979"/>
        <end position="1012"/>
    </location>
</feature>
<dbReference type="Pfam" id="PF02687">
    <property type="entry name" value="FtsX"/>
    <property type="match status" value="1"/>
</dbReference>
<feature type="chain" id="PRO_5038477266" evidence="9">
    <location>
        <begin position="19"/>
        <end position="1069"/>
    </location>
</feature>
<evidence type="ECO:0000313" key="11">
    <source>
        <dbReference type="EMBL" id="KOT35339.1"/>
    </source>
</evidence>
<comment type="caution">
    <text evidence="11">The sequence shown here is derived from an EMBL/GenBank/DDBJ whole genome shotgun (WGS) entry which is preliminary data.</text>
</comment>
<dbReference type="Proteomes" id="UP000037773">
    <property type="component" value="Unassembled WGS sequence"/>
</dbReference>
<feature type="transmembrane region" description="Helical" evidence="8">
    <location>
        <begin position="324"/>
        <end position="347"/>
    </location>
</feature>
<evidence type="ECO:0000256" key="2">
    <source>
        <dbReference type="ARBA" id="ARBA00022475"/>
    </source>
</evidence>